<dbReference type="KEGG" id="rhi:NGR_c23000"/>
<organism evidence="2 3">
    <name type="scientific">Sinorhizobium fredii (strain NBRC 101917 / NGR234)</name>
    <dbReference type="NCBI Taxonomy" id="394"/>
    <lineage>
        <taxon>Bacteria</taxon>
        <taxon>Pseudomonadati</taxon>
        <taxon>Pseudomonadota</taxon>
        <taxon>Alphaproteobacteria</taxon>
        <taxon>Hyphomicrobiales</taxon>
        <taxon>Rhizobiaceae</taxon>
        <taxon>Sinorhizobium/Ensifer group</taxon>
        <taxon>Sinorhizobium</taxon>
    </lineage>
</organism>
<gene>
    <name evidence="2" type="primary">gspI</name>
    <name evidence="2" type="ordered locus">NGR_c23000</name>
</gene>
<dbReference type="Pfam" id="PF07963">
    <property type="entry name" value="N_methyl"/>
    <property type="match status" value="1"/>
</dbReference>
<keyword evidence="3" id="KW-1185">Reference proteome</keyword>
<dbReference type="EMBL" id="CP001389">
    <property type="protein sequence ID" value="ACP26059.1"/>
    <property type="molecule type" value="Genomic_DNA"/>
</dbReference>
<evidence type="ECO:0000256" key="1">
    <source>
        <dbReference type="SAM" id="Phobius"/>
    </source>
</evidence>
<dbReference type="AlphaFoldDB" id="C3MFK2"/>
<sequence>MTPRIDRDEGFTLLEMLIAFLILSTALVVANQSVSTAVRVFSTTREIGMADRLVSAILIEHLDKRGTIIGEEAGRTPEGYAWRISRTLLSGGAIDGQVVRASLSVVNPQGKLIRTYVTYFAVAKREESDVDH</sequence>
<name>C3MFK2_SINFN</name>
<dbReference type="Proteomes" id="UP000001054">
    <property type="component" value="Chromosome"/>
</dbReference>
<dbReference type="NCBIfam" id="TIGR02532">
    <property type="entry name" value="IV_pilin_GFxxxE"/>
    <property type="match status" value="1"/>
</dbReference>
<accession>C3MFK2</accession>
<keyword evidence="1" id="KW-0472">Membrane</keyword>
<dbReference type="STRING" id="394.NGR_c23000"/>
<evidence type="ECO:0000313" key="3">
    <source>
        <dbReference type="Proteomes" id="UP000001054"/>
    </source>
</evidence>
<dbReference type="OrthoDB" id="8366135at2"/>
<keyword evidence="1" id="KW-0812">Transmembrane</keyword>
<dbReference type="InterPro" id="IPR012902">
    <property type="entry name" value="N_methyl_site"/>
</dbReference>
<proteinExistence type="predicted"/>
<dbReference type="HOGENOM" id="CLU_1915418_0_0_5"/>
<evidence type="ECO:0000313" key="2">
    <source>
        <dbReference type="EMBL" id="ACP26059.1"/>
    </source>
</evidence>
<feature type="transmembrane region" description="Helical" evidence="1">
    <location>
        <begin position="12"/>
        <end position="30"/>
    </location>
</feature>
<dbReference type="eggNOG" id="ENOG5030TKA">
    <property type="taxonomic scope" value="Bacteria"/>
</dbReference>
<reference evidence="2 3" key="1">
    <citation type="journal article" date="2009" name="Appl. Environ. Microbiol.">
        <title>Rhizobium sp. strain NGR234 possesses a remarkable number of secretion systems.</title>
        <authorList>
            <person name="Schmeisser C."/>
            <person name="Liesegang H."/>
            <person name="Krysciak D."/>
            <person name="Bakkou N."/>
            <person name="Le Quere A."/>
            <person name="Wollherr A."/>
            <person name="Heinemeyer I."/>
            <person name="Morgenstern B."/>
            <person name="Pommerening-Roeser A."/>
            <person name="Flores M."/>
            <person name="Palacios R."/>
            <person name="Brenner S."/>
            <person name="Gottschalk G."/>
            <person name="Schmitz R.A."/>
            <person name="Broughton W.J."/>
            <person name="Perret X."/>
            <person name="Strittmatter A.W."/>
            <person name="Streit W.R."/>
        </authorList>
    </citation>
    <scope>NUCLEOTIDE SEQUENCE [LARGE SCALE GENOMIC DNA]</scope>
    <source>
        <strain evidence="3">NBRC 101917 / NGR234</strain>
    </source>
</reference>
<keyword evidence="1" id="KW-1133">Transmembrane helix</keyword>
<protein>
    <submittedName>
        <fullName evidence="2">General secretion pathway protein I, GspI</fullName>
    </submittedName>
</protein>
<dbReference type="PROSITE" id="PS00409">
    <property type="entry name" value="PROKAR_NTER_METHYL"/>
    <property type="match status" value="1"/>
</dbReference>